<dbReference type="AlphaFoldDB" id="N1UZQ8"/>
<dbReference type="EMBL" id="ANPE02000058">
    <property type="protein sequence ID" value="EMY35881.1"/>
    <property type="molecule type" value="Genomic_DNA"/>
</dbReference>
<evidence type="ECO:0000313" key="2">
    <source>
        <dbReference type="Proteomes" id="UP000010729"/>
    </source>
</evidence>
<protein>
    <recommendedName>
        <fullName evidence="3">Zinc-finger domain-containing protein</fullName>
    </recommendedName>
</protein>
<evidence type="ECO:0008006" key="3">
    <source>
        <dbReference type="Google" id="ProtNLM"/>
    </source>
</evidence>
<keyword evidence="2" id="KW-1185">Reference proteome</keyword>
<reference evidence="1 2" key="1">
    <citation type="journal article" date="2013" name="Genome Announc.">
        <title>Draft Genome Sequence of Arthrobacter crystallopoietes Strain BAB-32, Revealing Genes for Bioremediation.</title>
        <authorList>
            <person name="Joshi M.N."/>
            <person name="Pandit A.S."/>
            <person name="Sharma A."/>
            <person name="Pandya R.V."/>
            <person name="Desai S.M."/>
            <person name="Saxena A.K."/>
            <person name="Bagatharia S.B."/>
        </authorList>
    </citation>
    <scope>NUCLEOTIDE SEQUENCE [LARGE SCALE GENOMIC DNA]</scope>
    <source>
        <strain evidence="1 2">BAB-32</strain>
    </source>
</reference>
<dbReference type="RefSeq" id="WP_005266626.1">
    <property type="nucleotide sequence ID" value="NZ_ANPE02000058.1"/>
</dbReference>
<comment type="caution">
    <text evidence="1">The sequence shown here is derived from an EMBL/GenBank/DDBJ whole genome shotgun (WGS) entry which is preliminary data.</text>
</comment>
<dbReference type="Proteomes" id="UP000010729">
    <property type="component" value="Unassembled WGS sequence"/>
</dbReference>
<gene>
    <name evidence="1" type="ORF">D477_001709</name>
</gene>
<evidence type="ECO:0000313" key="1">
    <source>
        <dbReference type="EMBL" id="EMY35881.1"/>
    </source>
</evidence>
<organism evidence="1 2">
    <name type="scientific">Arthrobacter crystallopoietes BAB-32</name>
    <dbReference type="NCBI Taxonomy" id="1246476"/>
    <lineage>
        <taxon>Bacteria</taxon>
        <taxon>Bacillati</taxon>
        <taxon>Actinomycetota</taxon>
        <taxon>Actinomycetes</taxon>
        <taxon>Micrococcales</taxon>
        <taxon>Micrococcaceae</taxon>
        <taxon>Crystallibacter</taxon>
    </lineage>
</organism>
<accession>N1UZQ8</accession>
<name>N1UZQ8_9MICC</name>
<sequence length="90" mass="9586">MTGQHRDLTPEAAARLTLDPGPWLSCDDCFEQMDEFVDRLLTDGPTGMPALHAHLAGCGACGEEARSLLLLVAADEGIDPAPGLRRLAED</sequence>
<proteinExistence type="predicted"/>
<dbReference type="OrthoDB" id="1525102at2"/>